<protein>
    <submittedName>
        <fullName evidence="3">Ketosamine-3-kinase</fullName>
    </submittedName>
</protein>
<dbReference type="PIRSF" id="PIRSF006221">
    <property type="entry name" value="Ketosamine-3-kinase"/>
    <property type="match status" value="1"/>
</dbReference>
<dbReference type="GO" id="GO:0016301">
    <property type="term" value="F:kinase activity"/>
    <property type="evidence" value="ECO:0007669"/>
    <property type="project" value="UniProtKB-UniRule"/>
</dbReference>
<evidence type="ECO:0000313" key="3">
    <source>
        <dbReference type="EMBL" id="AWW31348.1"/>
    </source>
</evidence>
<proteinExistence type="inferred from homology"/>
<evidence type="ECO:0000256" key="2">
    <source>
        <dbReference type="PIRNR" id="PIRNR006221"/>
    </source>
</evidence>
<evidence type="ECO:0000256" key="1">
    <source>
        <dbReference type="ARBA" id="ARBA00009460"/>
    </source>
</evidence>
<dbReference type="PANTHER" id="PTHR12149:SF8">
    <property type="entry name" value="PROTEIN-RIBULOSAMINE 3-KINASE"/>
    <property type="match status" value="1"/>
</dbReference>
<accession>A0A2Z4ILA3</accession>
<dbReference type="SUPFAM" id="SSF56112">
    <property type="entry name" value="Protein kinase-like (PK-like)"/>
    <property type="match status" value="1"/>
</dbReference>
<dbReference type="KEGG" id="est:DN752_15135"/>
<dbReference type="EMBL" id="CP030041">
    <property type="protein sequence ID" value="AWW31348.1"/>
    <property type="molecule type" value="Genomic_DNA"/>
</dbReference>
<dbReference type="Proteomes" id="UP000248688">
    <property type="component" value="Chromosome"/>
</dbReference>
<dbReference type="RefSeq" id="WP_112784724.1">
    <property type="nucleotide sequence ID" value="NZ_CP030041.1"/>
</dbReference>
<dbReference type="InterPro" id="IPR016477">
    <property type="entry name" value="Fructo-/Ketosamine-3-kinase"/>
</dbReference>
<keyword evidence="4" id="KW-1185">Reference proteome</keyword>
<keyword evidence="2" id="KW-0808">Transferase</keyword>
<gene>
    <name evidence="3" type="ORF">DN752_15135</name>
</gene>
<name>A0A2Z4ILA3_9BACT</name>
<evidence type="ECO:0000313" key="4">
    <source>
        <dbReference type="Proteomes" id="UP000248688"/>
    </source>
</evidence>
<keyword evidence="2 3" id="KW-0418">Kinase</keyword>
<comment type="similarity">
    <text evidence="1 2">Belongs to the fructosamine kinase family.</text>
</comment>
<dbReference type="OrthoDB" id="5291879at2"/>
<dbReference type="InterPro" id="IPR011009">
    <property type="entry name" value="Kinase-like_dom_sf"/>
</dbReference>
<sequence>MHKSHSFYEEALIDAIHEPTQLKSVRLISAGTMNQSVLLDTDKGALFLKSNHLNSPDMFQQELKGLTLLHKHAPLQIPKTIGAGRIASQNYLLIEWIHGGYPNSDYWNNLGHGLAELHMATSPKYGLSEDNYIAILPQRNAMNENWADFFASERLEPMIGKAYYDGLISKDFYKKFQMIYDKLDGLIPNEKPALLHGDLWSGNVIVNPKGDPCLIDPAVYYGHREMDLAFSKLFGGFRSEFYEAYNEIFPLEPDFKTRVDIHNLYPLLVHLNLFGLSYLPGIKKVIKKFV</sequence>
<dbReference type="Gene3D" id="3.30.200.20">
    <property type="entry name" value="Phosphorylase Kinase, domain 1"/>
    <property type="match status" value="1"/>
</dbReference>
<dbReference type="Gene3D" id="3.90.1200.10">
    <property type="match status" value="1"/>
</dbReference>
<dbReference type="AlphaFoldDB" id="A0A2Z4ILA3"/>
<dbReference type="Pfam" id="PF03881">
    <property type="entry name" value="Fructosamin_kin"/>
    <property type="match status" value="1"/>
</dbReference>
<organism evidence="3 4">
    <name type="scientific">Echinicola strongylocentroti</name>
    <dbReference type="NCBI Taxonomy" id="1795355"/>
    <lineage>
        <taxon>Bacteria</taxon>
        <taxon>Pseudomonadati</taxon>
        <taxon>Bacteroidota</taxon>
        <taxon>Cytophagia</taxon>
        <taxon>Cytophagales</taxon>
        <taxon>Cyclobacteriaceae</taxon>
        <taxon>Echinicola</taxon>
    </lineage>
</organism>
<reference evidence="3 4" key="1">
    <citation type="submission" date="2018-06" db="EMBL/GenBank/DDBJ databases">
        <title>Echinicola strongylocentroti sp. nov., isolated from a sea urchin Strongylocentrotus intermedius.</title>
        <authorList>
            <person name="Bae S.S."/>
        </authorList>
    </citation>
    <scope>NUCLEOTIDE SEQUENCE [LARGE SCALE GENOMIC DNA]</scope>
    <source>
        <strain evidence="3 4">MEBiC08714</strain>
    </source>
</reference>
<dbReference type="PANTHER" id="PTHR12149">
    <property type="entry name" value="FRUCTOSAMINE 3 KINASE-RELATED PROTEIN"/>
    <property type="match status" value="1"/>
</dbReference>